<dbReference type="PROSITE" id="PS50928">
    <property type="entry name" value="ABC_TM1"/>
    <property type="match status" value="1"/>
</dbReference>
<evidence type="ECO:0000256" key="4">
    <source>
        <dbReference type="ARBA" id="ARBA00022692"/>
    </source>
</evidence>
<dbReference type="InterPro" id="IPR035906">
    <property type="entry name" value="MetI-like_sf"/>
</dbReference>
<dbReference type="SUPFAM" id="SSF161098">
    <property type="entry name" value="MetI-like"/>
    <property type="match status" value="1"/>
</dbReference>
<feature type="transmembrane region" description="Helical" evidence="7">
    <location>
        <begin position="272"/>
        <end position="293"/>
    </location>
</feature>
<evidence type="ECO:0000256" key="6">
    <source>
        <dbReference type="ARBA" id="ARBA00023136"/>
    </source>
</evidence>
<dbReference type="PANTHER" id="PTHR43744:SF3">
    <property type="entry name" value="LACTOSE TRANSPORT SYSTEM PERMEASE PROTEIN LACG"/>
    <property type="match status" value="1"/>
</dbReference>
<reference evidence="10" key="1">
    <citation type="submission" date="2020-10" db="EMBL/GenBank/DDBJ databases">
        <authorList>
            <person name="Gilroy R."/>
        </authorList>
    </citation>
    <scope>NUCLEOTIDE SEQUENCE</scope>
    <source>
        <strain evidence="10">ChiGjej1B1-24693</strain>
    </source>
</reference>
<dbReference type="InterPro" id="IPR000515">
    <property type="entry name" value="MetI-like"/>
</dbReference>
<dbReference type="AlphaFoldDB" id="A0A9D1KLX8"/>
<protein>
    <submittedName>
        <fullName evidence="10">Carbohydrate ABC transporter permease</fullName>
    </submittedName>
</protein>
<evidence type="ECO:0000256" key="8">
    <source>
        <dbReference type="SAM" id="MobiDB-lite"/>
    </source>
</evidence>
<dbReference type="Proteomes" id="UP000886842">
    <property type="component" value="Unassembled WGS sequence"/>
</dbReference>
<keyword evidence="2 7" id="KW-0813">Transport</keyword>
<feature type="transmembrane region" description="Helical" evidence="7">
    <location>
        <begin position="136"/>
        <end position="157"/>
    </location>
</feature>
<dbReference type="CDD" id="cd06261">
    <property type="entry name" value="TM_PBP2"/>
    <property type="match status" value="1"/>
</dbReference>
<comment type="similarity">
    <text evidence="7">Belongs to the binding-protein-dependent transport system permease family.</text>
</comment>
<dbReference type="GO" id="GO:0055085">
    <property type="term" value="P:transmembrane transport"/>
    <property type="evidence" value="ECO:0007669"/>
    <property type="project" value="InterPro"/>
</dbReference>
<dbReference type="EMBL" id="DVLP01000272">
    <property type="protein sequence ID" value="HIT75724.1"/>
    <property type="molecule type" value="Genomic_DNA"/>
</dbReference>
<comment type="caution">
    <text evidence="10">The sequence shown here is derived from an EMBL/GenBank/DDBJ whole genome shotgun (WGS) entry which is preliminary data.</text>
</comment>
<evidence type="ECO:0000259" key="9">
    <source>
        <dbReference type="PROSITE" id="PS50928"/>
    </source>
</evidence>
<comment type="subcellular location">
    <subcellularLocation>
        <location evidence="1 7">Cell membrane</location>
        <topology evidence="1 7">Multi-pass membrane protein</topology>
    </subcellularLocation>
</comment>
<evidence type="ECO:0000256" key="5">
    <source>
        <dbReference type="ARBA" id="ARBA00022989"/>
    </source>
</evidence>
<feature type="region of interest" description="Disordered" evidence="8">
    <location>
        <begin position="1"/>
        <end position="27"/>
    </location>
</feature>
<feature type="transmembrane region" description="Helical" evidence="7">
    <location>
        <begin position="100"/>
        <end position="124"/>
    </location>
</feature>
<dbReference type="PANTHER" id="PTHR43744">
    <property type="entry name" value="ABC TRANSPORTER PERMEASE PROTEIN MG189-RELATED-RELATED"/>
    <property type="match status" value="1"/>
</dbReference>
<evidence type="ECO:0000256" key="2">
    <source>
        <dbReference type="ARBA" id="ARBA00022448"/>
    </source>
</evidence>
<organism evidence="10 11">
    <name type="scientific">Candidatus Avipropionibacterium avicola</name>
    <dbReference type="NCBI Taxonomy" id="2840701"/>
    <lineage>
        <taxon>Bacteria</taxon>
        <taxon>Bacillati</taxon>
        <taxon>Actinomycetota</taxon>
        <taxon>Actinomycetes</taxon>
        <taxon>Propionibacteriales</taxon>
        <taxon>Propionibacteriaceae</taxon>
        <taxon>Propionibacteriaceae incertae sedis</taxon>
        <taxon>Candidatus Avipropionibacterium</taxon>
    </lineage>
</organism>
<keyword evidence="4 7" id="KW-0812">Transmembrane</keyword>
<dbReference type="GO" id="GO:0005886">
    <property type="term" value="C:plasma membrane"/>
    <property type="evidence" value="ECO:0007669"/>
    <property type="project" value="UniProtKB-SubCell"/>
</dbReference>
<dbReference type="Gene3D" id="1.10.3720.10">
    <property type="entry name" value="MetI-like"/>
    <property type="match status" value="1"/>
</dbReference>
<proteinExistence type="inferred from homology"/>
<dbReference type="Pfam" id="PF00528">
    <property type="entry name" value="BPD_transp_1"/>
    <property type="match status" value="1"/>
</dbReference>
<evidence type="ECO:0000256" key="1">
    <source>
        <dbReference type="ARBA" id="ARBA00004651"/>
    </source>
</evidence>
<keyword evidence="3" id="KW-1003">Cell membrane</keyword>
<gene>
    <name evidence="10" type="ORF">IAA98_09075</name>
</gene>
<accession>A0A9D1KLX8</accession>
<evidence type="ECO:0000256" key="3">
    <source>
        <dbReference type="ARBA" id="ARBA00022475"/>
    </source>
</evidence>
<feature type="domain" description="ABC transmembrane type-1" evidence="9">
    <location>
        <begin position="101"/>
        <end position="293"/>
    </location>
</feature>
<name>A0A9D1KLX8_9ACTN</name>
<sequence>MTTTSATRRTEPSRSRSRQREHRPPEQGRRRFTWRTVSIWFGAIVLLCVLAAWVYPFLWMVSAALKSPLEVFGSGLGLIPEDPQWSNFQRAWVDAQFGKYLGNTVIVTVATVAIVVVRCAMAGYVLARRRFYGRKLILGLLVATLFVPTGYTIIPVVDLATHLHLLNSLWGMIIAMSGGAHIASILLYLGYFHQLPKELEEAAIVDGAGFVRTFLQVMLPMAGPVTATVTLMTFMATWNAFFLPLVFTFSRPDLRTLSVGMLAFVGENSTDWSGMAAAAVISLLPVVILFIVLQRYFVEGIAGAVKA</sequence>
<reference evidence="10" key="2">
    <citation type="journal article" date="2021" name="PeerJ">
        <title>Extensive microbial diversity within the chicken gut microbiome revealed by metagenomics and culture.</title>
        <authorList>
            <person name="Gilroy R."/>
            <person name="Ravi A."/>
            <person name="Getino M."/>
            <person name="Pursley I."/>
            <person name="Horton D.L."/>
            <person name="Alikhan N.F."/>
            <person name="Baker D."/>
            <person name="Gharbi K."/>
            <person name="Hall N."/>
            <person name="Watson M."/>
            <person name="Adriaenssens E.M."/>
            <person name="Foster-Nyarko E."/>
            <person name="Jarju S."/>
            <person name="Secka A."/>
            <person name="Antonio M."/>
            <person name="Oren A."/>
            <person name="Chaudhuri R.R."/>
            <person name="La Ragione R."/>
            <person name="Hildebrand F."/>
            <person name="Pallen M.J."/>
        </authorList>
    </citation>
    <scope>NUCLEOTIDE SEQUENCE</scope>
    <source>
        <strain evidence="10">ChiGjej1B1-24693</strain>
    </source>
</reference>
<evidence type="ECO:0000313" key="10">
    <source>
        <dbReference type="EMBL" id="HIT75724.1"/>
    </source>
</evidence>
<feature type="transmembrane region" description="Helical" evidence="7">
    <location>
        <begin position="37"/>
        <end position="58"/>
    </location>
</feature>
<feature type="transmembrane region" description="Helical" evidence="7">
    <location>
        <begin position="169"/>
        <end position="189"/>
    </location>
</feature>
<evidence type="ECO:0000313" key="11">
    <source>
        <dbReference type="Proteomes" id="UP000886842"/>
    </source>
</evidence>
<evidence type="ECO:0000256" key="7">
    <source>
        <dbReference type="RuleBase" id="RU363032"/>
    </source>
</evidence>
<keyword evidence="6 7" id="KW-0472">Membrane</keyword>
<keyword evidence="5 7" id="KW-1133">Transmembrane helix</keyword>